<evidence type="ECO:0000259" key="1">
    <source>
        <dbReference type="Pfam" id="PF01243"/>
    </source>
</evidence>
<dbReference type="Pfam" id="PF01243">
    <property type="entry name" value="PNPOx_N"/>
    <property type="match status" value="1"/>
</dbReference>
<dbReference type="Gene3D" id="2.30.110.10">
    <property type="entry name" value="Electron Transport, Fmn-binding Protein, Chain A"/>
    <property type="match status" value="1"/>
</dbReference>
<accession>A0A3D9FGR9</accession>
<reference evidence="2 3" key="1">
    <citation type="submission" date="2018-07" db="EMBL/GenBank/DDBJ databases">
        <title>Genomic Encyclopedia of Type Strains, Phase IV (KMG-IV): sequencing the most valuable type-strain genomes for metagenomic binning, comparative biology and taxonomic classification.</title>
        <authorList>
            <person name="Goeker M."/>
        </authorList>
    </citation>
    <scope>NUCLEOTIDE SEQUENCE [LARGE SCALE GENOMIC DNA]</scope>
    <source>
        <strain evidence="2 3">DSM 26725</strain>
    </source>
</reference>
<dbReference type="PANTHER" id="PTHR42815:SF2">
    <property type="entry name" value="FAD-BINDING, PUTATIVE (AFU_ORTHOLOGUE AFUA_6G07600)-RELATED"/>
    <property type="match status" value="1"/>
</dbReference>
<name>A0A3D9FGR9_9SPHN</name>
<keyword evidence="3" id="KW-1185">Reference proteome</keyword>
<evidence type="ECO:0000313" key="3">
    <source>
        <dbReference type="Proteomes" id="UP000256310"/>
    </source>
</evidence>
<feature type="domain" description="Pyridoxamine 5'-phosphate oxidase N-terminal" evidence="1">
    <location>
        <begin position="43"/>
        <end position="139"/>
    </location>
</feature>
<dbReference type="PANTHER" id="PTHR42815">
    <property type="entry name" value="FAD-BINDING, PUTATIVE (AFU_ORTHOLOGUE AFUA_6G07600)-RELATED"/>
    <property type="match status" value="1"/>
</dbReference>
<comment type="caution">
    <text evidence="2">The sequence shown here is derived from an EMBL/GenBank/DDBJ whole genome shotgun (WGS) entry which is preliminary data.</text>
</comment>
<dbReference type="AlphaFoldDB" id="A0A3D9FGR9"/>
<dbReference type="EMBL" id="QRDP01000004">
    <property type="protein sequence ID" value="RED16989.1"/>
    <property type="molecule type" value="Genomic_DNA"/>
</dbReference>
<dbReference type="InterPro" id="IPR011576">
    <property type="entry name" value="Pyridox_Oxase_N"/>
</dbReference>
<sequence length="209" mass="23404">MASNFLRTLFRPGAIAQQKAWGSYESYARMIAAGAPGPDRLGEKEAAFIAARDSFYIASRTDDGWPYIQHRGGPKGFLKRLGGNRIGFADYRGNRQYLSVANIEADDRVALFLMDYPNRRRLKMIGHAHRIDADDDPETAQALQDPGYPAKIERCFLIDIVGFDWNCPQHITPRLDGEAIAEHVQPLHDEIADLKSRIVALNAHPDQGD</sequence>
<dbReference type="SUPFAM" id="SSF50475">
    <property type="entry name" value="FMN-binding split barrel"/>
    <property type="match status" value="1"/>
</dbReference>
<gene>
    <name evidence="2" type="ORF">DFR46_2023</name>
</gene>
<proteinExistence type="predicted"/>
<dbReference type="Proteomes" id="UP000256310">
    <property type="component" value="Unassembled WGS sequence"/>
</dbReference>
<organism evidence="2 3">
    <name type="scientific">Parasphingopyxis lamellibrachiae</name>
    <dbReference type="NCBI Taxonomy" id="680125"/>
    <lineage>
        <taxon>Bacteria</taxon>
        <taxon>Pseudomonadati</taxon>
        <taxon>Pseudomonadota</taxon>
        <taxon>Alphaproteobacteria</taxon>
        <taxon>Sphingomonadales</taxon>
        <taxon>Sphingomonadaceae</taxon>
        <taxon>Parasphingopyxis</taxon>
    </lineage>
</organism>
<protein>
    <recommendedName>
        <fullName evidence="1">Pyridoxamine 5'-phosphate oxidase N-terminal domain-containing protein</fullName>
    </recommendedName>
</protein>
<dbReference type="OrthoDB" id="9790331at2"/>
<dbReference type="RefSeq" id="WP_116236326.1">
    <property type="nucleotide sequence ID" value="NZ_QRDP01000004.1"/>
</dbReference>
<evidence type="ECO:0000313" key="2">
    <source>
        <dbReference type="EMBL" id="RED16989.1"/>
    </source>
</evidence>
<dbReference type="InterPro" id="IPR012349">
    <property type="entry name" value="Split_barrel_FMN-bd"/>
</dbReference>